<accession>A0ABS9PDH7</accession>
<dbReference type="Gene3D" id="3.40.50.880">
    <property type="match status" value="1"/>
</dbReference>
<keyword evidence="2" id="KW-0315">Glutamine amidotransferase</keyword>
<dbReference type="SUPFAM" id="SSF52317">
    <property type="entry name" value="Class I glutamine amidotransferase-like"/>
    <property type="match status" value="1"/>
</dbReference>
<name>A0ABS9PDH7_9GAMM</name>
<keyword evidence="3" id="KW-1185">Reference proteome</keyword>
<protein>
    <submittedName>
        <fullName evidence="2">Type 1 glutamine amidotransferase</fullName>
    </submittedName>
</protein>
<organism evidence="2 3">
    <name type="scientific">Billgrantia campisalis</name>
    <dbReference type="NCBI Taxonomy" id="74661"/>
    <lineage>
        <taxon>Bacteria</taxon>
        <taxon>Pseudomonadati</taxon>
        <taxon>Pseudomonadota</taxon>
        <taxon>Gammaproteobacteria</taxon>
        <taxon>Oceanospirillales</taxon>
        <taxon>Halomonadaceae</taxon>
        <taxon>Billgrantia</taxon>
    </lineage>
</organism>
<proteinExistence type="predicted"/>
<evidence type="ECO:0000313" key="3">
    <source>
        <dbReference type="Proteomes" id="UP000814385"/>
    </source>
</evidence>
<dbReference type="CDD" id="cd01741">
    <property type="entry name" value="GATase1_1"/>
    <property type="match status" value="1"/>
</dbReference>
<dbReference type="RefSeq" id="WP_238979091.1">
    <property type="nucleotide sequence ID" value="NZ_JABFUC010000023.1"/>
</dbReference>
<dbReference type="InterPro" id="IPR017926">
    <property type="entry name" value="GATASE"/>
</dbReference>
<evidence type="ECO:0000313" key="2">
    <source>
        <dbReference type="EMBL" id="MCG6659821.1"/>
    </source>
</evidence>
<evidence type="ECO:0000259" key="1">
    <source>
        <dbReference type="Pfam" id="PF00117"/>
    </source>
</evidence>
<dbReference type="InterPro" id="IPR029062">
    <property type="entry name" value="Class_I_gatase-like"/>
</dbReference>
<dbReference type="Pfam" id="PF00117">
    <property type="entry name" value="GATase"/>
    <property type="match status" value="1"/>
</dbReference>
<dbReference type="EMBL" id="JABFUC010000023">
    <property type="protein sequence ID" value="MCG6659821.1"/>
    <property type="molecule type" value="Genomic_DNA"/>
</dbReference>
<sequence length="231" mass="24783">MHVHLLQHSDFQGPGRIADWLTSMGHSHTVFHLHAGEAPPSLADCDALIVLDGPPGSEDEAELPWLKRERKLIGRALDGNKPLLGIGLGARLIAEALGAAVGRGSFTEVGWHEVTRSAQSPFDLPERFTAFMWHQRVFALPDDALPLGGSQASPVQGFAWDGGRALGLLCHLEVTRAGVAELLDSAEPPQGDAAGPNVQPREAILAEGARFDRLAPLLDRLLSQWLSTARA</sequence>
<dbReference type="PANTHER" id="PTHR42695:SF5">
    <property type="entry name" value="GLUTAMINE AMIDOTRANSFERASE YLR126C-RELATED"/>
    <property type="match status" value="1"/>
</dbReference>
<gene>
    <name evidence="2" type="ORF">HOP52_18920</name>
</gene>
<dbReference type="InterPro" id="IPR044992">
    <property type="entry name" value="ChyE-like"/>
</dbReference>
<dbReference type="Proteomes" id="UP000814385">
    <property type="component" value="Unassembled WGS sequence"/>
</dbReference>
<feature type="domain" description="Glutamine amidotransferase" evidence="1">
    <location>
        <begin position="20"/>
        <end position="174"/>
    </location>
</feature>
<comment type="caution">
    <text evidence="2">The sequence shown here is derived from an EMBL/GenBank/DDBJ whole genome shotgun (WGS) entry which is preliminary data.</text>
</comment>
<dbReference type="PANTHER" id="PTHR42695">
    <property type="entry name" value="GLUTAMINE AMIDOTRANSFERASE YLR126C-RELATED"/>
    <property type="match status" value="1"/>
</dbReference>
<reference evidence="2 3" key="1">
    <citation type="submission" date="2020-05" db="EMBL/GenBank/DDBJ databases">
        <title>Comparative genomic analysis of denitrifying bacteria from Halomonas genus.</title>
        <authorList>
            <person name="Wang L."/>
            <person name="Shao Z."/>
        </authorList>
    </citation>
    <scope>NUCLEOTIDE SEQUENCE [LARGE SCALE GENOMIC DNA]</scope>
    <source>
        <strain evidence="2 3">A4</strain>
    </source>
</reference>